<dbReference type="Proteomes" id="UP000030182">
    <property type="component" value="Unassembled WGS sequence"/>
</dbReference>
<feature type="transmembrane region" description="Helical" evidence="1">
    <location>
        <begin position="71"/>
        <end position="93"/>
    </location>
</feature>
<reference evidence="2 3" key="1">
    <citation type="submission" date="2014-01" db="EMBL/GenBank/DDBJ databases">
        <title>Draft genome sequence of the multidrug-resistant clinical isolate Dermabacter hominis 1368.</title>
        <authorList>
            <person name="Albersmeier A."/>
            <person name="Bomholt C."/>
            <person name="Glaub A."/>
            <person name="Ruckert C."/>
            <person name="Soriano F."/>
            <person name="Fernandez-Natal I."/>
            <person name="Tauch A."/>
        </authorList>
    </citation>
    <scope>NUCLEOTIDE SEQUENCE [LARGE SCALE GENOMIC DNA]</scope>
    <source>
        <strain evidence="2 3">1368</strain>
    </source>
</reference>
<keyword evidence="1" id="KW-0472">Membrane</keyword>
<dbReference type="EMBL" id="JDRS01000006">
    <property type="protein sequence ID" value="KDS93584.1"/>
    <property type="molecule type" value="Genomic_DNA"/>
</dbReference>
<protein>
    <submittedName>
        <fullName evidence="2">Uncharacterized protein</fullName>
    </submittedName>
</protein>
<proteinExistence type="predicted"/>
<evidence type="ECO:0000313" key="3">
    <source>
        <dbReference type="Proteomes" id="UP000030182"/>
    </source>
</evidence>
<organism evidence="2 3">
    <name type="scientific">Dermabacter hominis 1368</name>
    <dbReference type="NCBI Taxonomy" id="1450519"/>
    <lineage>
        <taxon>Bacteria</taxon>
        <taxon>Bacillati</taxon>
        <taxon>Actinomycetota</taxon>
        <taxon>Actinomycetes</taxon>
        <taxon>Micrococcales</taxon>
        <taxon>Dermabacteraceae</taxon>
        <taxon>Dermabacter</taxon>
    </lineage>
</organism>
<sequence length="103" mass="11721">MSAVDRAVATYGPVGRLFVWYVQWGYVHWPKMVWAIIGSWVALKIVRVASRAVVVGDPDPRQRAAAQLRLLVLRLCLWGFNVMTVVALLWFGVLHDQMSWAVQ</sequence>
<name>A0ABR4SKE2_9MICO</name>
<keyword evidence="3" id="KW-1185">Reference proteome</keyword>
<keyword evidence="1" id="KW-0812">Transmembrane</keyword>
<evidence type="ECO:0000256" key="1">
    <source>
        <dbReference type="SAM" id="Phobius"/>
    </source>
</evidence>
<comment type="caution">
    <text evidence="2">The sequence shown here is derived from an EMBL/GenBank/DDBJ whole genome shotgun (WGS) entry which is preliminary data.</text>
</comment>
<accession>A0ABR4SKE2</accession>
<evidence type="ECO:0000313" key="2">
    <source>
        <dbReference type="EMBL" id="KDS93584.1"/>
    </source>
</evidence>
<keyword evidence="1" id="KW-1133">Transmembrane helix</keyword>
<gene>
    <name evidence="2" type="ORF">DHOM_05060</name>
</gene>